<keyword evidence="1" id="KW-0805">Transcription regulation</keyword>
<dbReference type="Pfam" id="PF13191">
    <property type="entry name" value="AAA_16"/>
    <property type="match status" value="1"/>
</dbReference>
<dbReference type="InterPro" id="IPR036388">
    <property type="entry name" value="WH-like_DNA-bd_sf"/>
</dbReference>
<evidence type="ECO:0000256" key="2">
    <source>
        <dbReference type="ARBA" id="ARBA00023125"/>
    </source>
</evidence>
<dbReference type="Gene3D" id="1.10.10.10">
    <property type="entry name" value="Winged helix-like DNA-binding domain superfamily/Winged helix DNA-binding domain"/>
    <property type="match status" value="1"/>
</dbReference>
<dbReference type="PANTHER" id="PTHR44688">
    <property type="entry name" value="DNA-BINDING TRANSCRIPTIONAL ACTIVATOR DEVR_DOSR"/>
    <property type="match status" value="1"/>
</dbReference>
<sequence>MTLVERGEQFEALREILSSTVAGTGNIAVVSGPVASGKTELLRAVSDEAARAGMTTLRAVAASAERMLPLALIGQLLPGADVPHGPAGRIQRLVAAGAEVACGHEPGTARTEQAMATVLHDLCRELLDLAAVRPLFIGIDDIHHADVASLQCLLYLSRRIDDVPILLAVNAPAQIQLVHPLLQGELLRHPRCHLIRLSLLSAGGVAEIVRDRIDGPEFLEREYFGLTGGNPLLVHALVTDHQSGTPGDPVNPVNPAGPVVGETYSSAVLSCLYRSGSRALECARGLALLGPGAPASRLGRLVRLTPDEVQRTAKVLALTGLLGPDGWFRHPCVQAAILEGMAAADRAALHRRAAEILHEEGADAATIARHLVAAAHCRAPWMVDVLNEAAEASAAQGELTRALDFLRLARHADLDDDRRLTTAANAASVEWRLDPSTAARHLPHLAAAARDGRLPIRQAPVLVKHLLWRGCVDQAMDALRDGVARIRTMTAETALLLTTAQLWLSLIYPEVFQSFMAEEIMPKRNEWAGVLADPRLRAVDALAVAQRGGRIPEITSAAEQVLQQSYLDDLSVESIIVALASLVYTDQLQSASAWCDRMLDAAAPRALMWQALFTAVRASISGRQGDLRAAEAQSRLARSLVSDRSWGVAVGWPLATEVFVALARGRHDAAAEHLAKPVPEPMFQTPFGLHYMHARGCYYAATGRHAAALHEFLTCGELMRRWGVDRVALVPWRGEAALVLHRLGRTDEARRLAEEQLAMSPAGQPRSRGTSLRVLAALSEPRARVTLLREARESFAACGDQFQLAGALGDLAAAYRAIGEPHVARTTAGLAARLAAECGADAVVARLELEAGDAAHLAPARAAANDAAGVGHAECSARSAVEAADGSEEEAAPATVSLRERCRPFRSAVEGPAPDRGAPGPGELSDAERRVAELAARGLTNRQIASRLYVTISTVEQHLTRIYRKLKVASRTDLPTSLLDSVPPF</sequence>
<evidence type="ECO:0000256" key="1">
    <source>
        <dbReference type="ARBA" id="ARBA00023015"/>
    </source>
</evidence>
<evidence type="ECO:0000313" key="6">
    <source>
        <dbReference type="EMBL" id="GAA4254329.1"/>
    </source>
</evidence>
<keyword evidence="7" id="KW-1185">Reference proteome</keyword>
<dbReference type="PROSITE" id="PS00622">
    <property type="entry name" value="HTH_LUXR_1"/>
    <property type="match status" value="1"/>
</dbReference>
<evidence type="ECO:0000256" key="3">
    <source>
        <dbReference type="ARBA" id="ARBA00023163"/>
    </source>
</evidence>
<evidence type="ECO:0000256" key="4">
    <source>
        <dbReference type="SAM" id="MobiDB-lite"/>
    </source>
</evidence>
<dbReference type="InterPro" id="IPR041664">
    <property type="entry name" value="AAA_16"/>
</dbReference>
<feature type="region of interest" description="Disordered" evidence="4">
    <location>
        <begin position="905"/>
        <end position="924"/>
    </location>
</feature>
<keyword evidence="3" id="KW-0804">Transcription</keyword>
<dbReference type="SUPFAM" id="SSF46894">
    <property type="entry name" value="C-terminal effector domain of the bipartite response regulators"/>
    <property type="match status" value="1"/>
</dbReference>
<dbReference type="InterPro" id="IPR000792">
    <property type="entry name" value="Tscrpt_reg_LuxR_C"/>
</dbReference>
<evidence type="ECO:0000313" key="7">
    <source>
        <dbReference type="Proteomes" id="UP001500620"/>
    </source>
</evidence>
<accession>A0ABP8DEV3</accession>
<protein>
    <recommendedName>
        <fullName evidence="5">HTH luxR-type domain-containing protein</fullName>
    </recommendedName>
</protein>
<dbReference type="InterPro" id="IPR011990">
    <property type="entry name" value="TPR-like_helical_dom_sf"/>
</dbReference>
<dbReference type="SMART" id="SM00421">
    <property type="entry name" value="HTH_LUXR"/>
    <property type="match status" value="1"/>
</dbReference>
<name>A0ABP8DEV3_9ACTN</name>
<organism evidence="6 7">
    <name type="scientific">Dactylosporangium darangshiense</name>
    <dbReference type="NCBI Taxonomy" id="579108"/>
    <lineage>
        <taxon>Bacteria</taxon>
        <taxon>Bacillati</taxon>
        <taxon>Actinomycetota</taxon>
        <taxon>Actinomycetes</taxon>
        <taxon>Micromonosporales</taxon>
        <taxon>Micromonosporaceae</taxon>
        <taxon>Dactylosporangium</taxon>
    </lineage>
</organism>
<proteinExistence type="predicted"/>
<feature type="compositionally biased region" description="Low complexity" evidence="4">
    <location>
        <begin position="911"/>
        <end position="922"/>
    </location>
</feature>
<dbReference type="Proteomes" id="UP001500620">
    <property type="component" value="Unassembled WGS sequence"/>
</dbReference>
<dbReference type="Pfam" id="PF00196">
    <property type="entry name" value="GerE"/>
    <property type="match status" value="1"/>
</dbReference>
<dbReference type="EMBL" id="BAABAT010000018">
    <property type="protein sequence ID" value="GAA4254329.1"/>
    <property type="molecule type" value="Genomic_DNA"/>
</dbReference>
<reference evidence="7" key="1">
    <citation type="journal article" date="2019" name="Int. J. Syst. Evol. Microbiol.">
        <title>The Global Catalogue of Microorganisms (GCM) 10K type strain sequencing project: providing services to taxonomists for standard genome sequencing and annotation.</title>
        <authorList>
            <consortium name="The Broad Institute Genomics Platform"/>
            <consortium name="The Broad Institute Genome Sequencing Center for Infectious Disease"/>
            <person name="Wu L."/>
            <person name="Ma J."/>
        </authorList>
    </citation>
    <scope>NUCLEOTIDE SEQUENCE [LARGE SCALE GENOMIC DNA]</scope>
    <source>
        <strain evidence="7">JCM 17441</strain>
    </source>
</reference>
<dbReference type="Gene3D" id="1.25.40.10">
    <property type="entry name" value="Tetratricopeptide repeat domain"/>
    <property type="match status" value="1"/>
</dbReference>
<keyword evidence="2" id="KW-0238">DNA-binding</keyword>
<dbReference type="PROSITE" id="PS50043">
    <property type="entry name" value="HTH_LUXR_2"/>
    <property type="match status" value="1"/>
</dbReference>
<comment type="caution">
    <text evidence="6">The sequence shown here is derived from an EMBL/GenBank/DDBJ whole genome shotgun (WGS) entry which is preliminary data.</text>
</comment>
<dbReference type="InterPro" id="IPR016032">
    <property type="entry name" value="Sig_transdc_resp-reg_C-effctor"/>
</dbReference>
<dbReference type="PRINTS" id="PR00038">
    <property type="entry name" value="HTHLUXR"/>
</dbReference>
<gene>
    <name evidence="6" type="ORF">GCM10022255_058620</name>
</gene>
<dbReference type="RefSeq" id="WP_345131376.1">
    <property type="nucleotide sequence ID" value="NZ_BAABAT010000018.1"/>
</dbReference>
<dbReference type="CDD" id="cd06170">
    <property type="entry name" value="LuxR_C_like"/>
    <property type="match status" value="1"/>
</dbReference>
<dbReference type="InterPro" id="IPR027417">
    <property type="entry name" value="P-loop_NTPase"/>
</dbReference>
<feature type="domain" description="HTH luxR-type" evidence="5">
    <location>
        <begin position="917"/>
        <end position="982"/>
    </location>
</feature>
<evidence type="ECO:0000259" key="5">
    <source>
        <dbReference type="PROSITE" id="PS50043"/>
    </source>
</evidence>
<dbReference type="PANTHER" id="PTHR44688:SF16">
    <property type="entry name" value="DNA-BINDING TRANSCRIPTIONAL ACTIVATOR DEVR_DOSR"/>
    <property type="match status" value="1"/>
</dbReference>
<dbReference type="SUPFAM" id="SSF52540">
    <property type="entry name" value="P-loop containing nucleoside triphosphate hydrolases"/>
    <property type="match status" value="1"/>
</dbReference>